<reference evidence="2 3" key="1">
    <citation type="submission" date="2020-10" db="EMBL/GenBank/DDBJ databases">
        <title>The genome sequence of Chitinilyticum litopenaei 4Y14.</title>
        <authorList>
            <person name="Liu Y."/>
        </authorList>
    </citation>
    <scope>NUCLEOTIDE SEQUENCE [LARGE SCALE GENOMIC DNA]</scope>
    <source>
        <strain evidence="2 3">4Y14</strain>
    </source>
</reference>
<dbReference type="RefSeq" id="WP_194116104.1">
    <property type="nucleotide sequence ID" value="NZ_JADFUA010000005.1"/>
</dbReference>
<dbReference type="NCBIfam" id="TIGR01965">
    <property type="entry name" value="VCBS_repeat"/>
    <property type="match status" value="3"/>
</dbReference>
<gene>
    <name evidence="2" type="ORF">INR99_09415</name>
</gene>
<feature type="domain" description="RapA2 cadherin-like" evidence="1">
    <location>
        <begin position="670"/>
        <end position="754"/>
    </location>
</feature>
<dbReference type="Pfam" id="PF17803">
    <property type="entry name" value="Cadherin_4"/>
    <property type="match status" value="1"/>
</dbReference>
<dbReference type="Proteomes" id="UP000604481">
    <property type="component" value="Unassembled WGS sequence"/>
</dbReference>
<dbReference type="InterPro" id="IPR010221">
    <property type="entry name" value="VCBS_dom"/>
</dbReference>
<dbReference type="InterPro" id="IPR047777">
    <property type="entry name" value="LapA-like_RM"/>
</dbReference>
<name>A0A8J7FMY5_9NEIS</name>
<organism evidence="2 3">
    <name type="scientific">Chitinilyticum piscinae</name>
    <dbReference type="NCBI Taxonomy" id="2866724"/>
    <lineage>
        <taxon>Bacteria</taxon>
        <taxon>Pseudomonadati</taxon>
        <taxon>Pseudomonadota</taxon>
        <taxon>Betaproteobacteria</taxon>
        <taxon>Neisseriales</taxon>
        <taxon>Chitinibacteraceae</taxon>
        <taxon>Chitinilyticum</taxon>
    </lineage>
</organism>
<dbReference type="InterPro" id="IPR013783">
    <property type="entry name" value="Ig-like_fold"/>
</dbReference>
<dbReference type="Gene3D" id="2.60.40.10">
    <property type="entry name" value="Immunoglobulins"/>
    <property type="match status" value="2"/>
</dbReference>
<proteinExistence type="predicted"/>
<dbReference type="NCBIfam" id="NF033682">
    <property type="entry name" value="retention_LapA"/>
    <property type="match status" value="1"/>
</dbReference>
<evidence type="ECO:0000313" key="3">
    <source>
        <dbReference type="Proteomes" id="UP000604481"/>
    </source>
</evidence>
<accession>A0A8J7FMY5</accession>
<dbReference type="EMBL" id="JADFUA010000005">
    <property type="protein sequence ID" value="MBE9609571.1"/>
    <property type="molecule type" value="Genomic_DNA"/>
</dbReference>
<dbReference type="Gene3D" id="2.60.40.2810">
    <property type="match status" value="1"/>
</dbReference>
<keyword evidence="3" id="KW-1185">Reference proteome</keyword>
<evidence type="ECO:0000259" key="1">
    <source>
        <dbReference type="Pfam" id="PF17803"/>
    </source>
</evidence>
<sequence>MARQSGVSTQTIKGSATAQGIGTVKAVTGEVTAVDSAGVVRQLKAGDTVFQNETIQTQDGSVSIAFQNGQHLDLGRNSSMLLDFDVFKPADELAAAPADRAAEVSDAEKIQQLIAQGVDPTQITEATAAGPTGAGGGGDDGGGSIVVVAFNDTQRTLSSGFDTGGINVNLLDPIANSDPGTPPAVNQPPDAVDDGTIPDAINDALITRENTPLTIDPAVLLANDTDPEGDPLTIISVQGAVNGTVALIDGKVVFTPDEGFNGSGSFTYTITDGKGGVDTATVKIGVTPVDPPVVDFLDSNGEAAGNNTIVENAQAGVTGNILLQADGGIASVTLTGSEGSITLTLAQLLNLGGSPAEFVTEHGTLILTGFDSQTGTLSYEFVVNPGGQDHSNGALSDSISISLTDQLGQTGTDTGSINILDTVPQAIDDAVKLSEDGYGEESESIGASGNVLDNDLNGADDPKSFISWNGSGTVVAPAGLSTVLADYGTLQLNANGSYSFVLANDSAAVQRLTTGDTVTLTVGYTMQDADGDPSSAQLVISIQGANDGVSITGLSGEGAEETVYEANLADGRSPDAGALTQTGSFSVSTPDGFAGLWIGSKQVVNADGTLATDHSVSSALGTLTVTGYSNGTVSYSYTLVNDANHPTGDGSNSMLDSFAVKVMDRDGDSQTASLDVKVVDDLPQAVNDTPSVREDGATQSLSASVLSNDLNGADDPKSFVSWDGSGTVVAPAGLSTVLTDYGTLQLNANGSYSFVLANDSAAVQRLTTGDTVTL</sequence>
<feature type="non-terminal residue" evidence="2">
    <location>
        <position position="774"/>
    </location>
</feature>
<protein>
    <submittedName>
        <fullName evidence="2">Retention module-containing protein</fullName>
    </submittedName>
</protein>
<evidence type="ECO:0000313" key="2">
    <source>
        <dbReference type="EMBL" id="MBE9609571.1"/>
    </source>
</evidence>
<dbReference type="InterPro" id="IPR040853">
    <property type="entry name" value="RapA2_cadherin-like"/>
</dbReference>
<dbReference type="Pfam" id="PF17963">
    <property type="entry name" value="Big_9"/>
    <property type="match status" value="1"/>
</dbReference>
<dbReference type="AlphaFoldDB" id="A0A8J7FMY5"/>
<comment type="caution">
    <text evidence="2">The sequence shown here is derived from an EMBL/GenBank/DDBJ whole genome shotgun (WGS) entry which is preliminary data.</text>
</comment>